<keyword evidence="2" id="KW-1185">Reference proteome</keyword>
<reference evidence="1 2" key="1">
    <citation type="submission" date="2023-02" db="EMBL/GenBank/DDBJ databases">
        <title>Genome sequencing required for Actinomycetospora new species description.</title>
        <authorList>
            <person name="Saimee Y."/>
            <person name="Duangmal K."/>
        </authorList>
    </citation>
    <scope>NUCLEOTIDE SEQUENCE [LARGE SCALE GENOMIC DNA]</scope>
    <source>
        <strain evidence="1 2">DW7H6</strain>
    </source>
</reference>
<dbReference type="Pfam" id="PF10094">
    <property type="entry name" value="DUF2332"/>
    <property type="match status" value="1"/>
</dbReference>
<dbReference type="Proteomes" id="UP001300763">
    <property type="component" value="Unassembled WGS sequence"/>
</dbReference>
<dbReference type="InterPro" id="IPR011200">
    <property type="entry name" value="UCP012608"/>
</dbReference>
<protein>
    <submittedName>
        <fullName evidence="1">DUF2332 domain-containing protein</fullName>
    </submittedName>
</protein>
<accession>A0ABT5SZD2</accession>
<comment type="caution">
    <text evidence="1">The sequence shown here is derived from an EMBL/GenBank/DDBJ whole genome shotgun (WGS) entry which is preliminary data.</text>
</comment>
<evidence type="ECO:0000313" key="1">
    <source>
        <dbReference type="EMBL" id="MDD7968233.1"/>
    </source>
</evidence>
<gene>
    <name evidence="1" type="ORF">PGB27_23050</name>
</gene>
<dbReference type="RefSeq" id="WP_274202761.1">
    <property type="nucleotide sequence ID" value="NZ_JAQZAO010000011.1"/>
</dbReference>
<name>A0ABT5SZD2_9PSEU</name>
<organism evidence="1 2">
    <name type="scientific">Actinomycetospora lemnae</name>
    <dbReference type="NCBI Taxonomy" id="3019891"/>
    <lineage>
        <taxon>Bacteria</taxon>
        <taxon>Bacillati</taxon>
        <taxon>Actinomycetota</taxon>
        <taxon>Actinomycetes</taxon>
        <taxon>Pseudonocardiales</taxon>
        <taxon>Pseudonocardiaceae</taxon>
        <taxon>Actinomycetospora</taxon>
    </lineage>
</organism>
<dbReference type="EMBL" id="JAQZAO010000011">
    <property type="protein sequence ID" value="MDD7968233.1"/>
    <property type="molecule type" value="Genomic_DNA"/>
</dbReference>
<sequence>MARRRRPPAETGRATVLHPLVAEAAHRVGADAVGLVDVGCSSGFNLLVDRVAVTYSTGLVVGDPSSPVQLEATVVGERPVPGRAVPAIVARVGVDREPVDVTDPDDVAWLRAGEAEQPERLDAAIALAAAEPPLLLRGDPIDLLPEAVGRVPAGALPMVTTTWALARYSVEARLRFLQHLDAVGAGRTVAWVSAEGVGVAPGIPTMGDRHASGHSVLGVAVLEHRTLRAEAVGRCWSRGRMLSWLVDG</sequence>
<evidence type="ECO:0000313" key="2">
    <source>
        <dbReference type="Proteomes" id="UP001300763"/>
    </source>
</evidence>
<proteinExistence type="predicted"/>